<evidence type="ECO:0000259" key="1">
    <source>
        <dbReference type="Pfam" id="PF13358"/>
    </source>
</evidence>
<keyword evidence="3" id="KW-1185">Reference proteome</keyword>
<comment type="caution">
    <text evidence="2">The sequence shown here is derived from an EMBL/GenBank/DDBJ whole genome shotgun (WGS) entry which is preliminary data.</text>
</comment>
<protein>
    <recommendedName>
        <fullName evidence="1">Tc1-like transposase DDE domain-containing protein</fullName>
    </recommendedName>
</protein>
<evidence type="ECO:0000313" key="2">
    <source>
        <dbReference type="EMBL" id="KII61446.1"/>
    </source>
</evidence>
<feature type="domain" description="Tc1-like transposase DDE" evidence="1">
    <location>
        <begin position="10"/>
        <end position="92"/>
    </location>
</feature>
<dbReference type="Pfam" id="PF13358">
    <property type="entry name" value="DDE_3"/>
    <property type="match status" value="1"/>
</dbReference>
<dbReference type="GO" id="GO:0003676">
    <property type="term" value="F:nucleic acid binding"/>
    <property type="evidence" value="ECO:0007669"/>
    <property type="project" value="InterPro"/>
</dbReference>
<dbReference type="InterPro" id="IPR038717">
    <property type="entry name" value="Tc1-like_DDE_dom"/>
</dbReference>
<reference evidence="2 3" key="1">
    <citation type="journal article" date="2014" name="Genome Biol. Evol.">
        <title>The genome of the myxosporean Thelohanellus kitauei shows adaptations to nutrient acquisition within its fish host.</title>
        <authorList>
            <person name="Yang Y."/>
            <person name="Xiong J."/>
            <person name="Zhou Z."/>
            <person name="Huo F."/>
            <person name="Miao W."/>
            <person name="Ran C."/>
            <person name="Liu Y."/>
            <person name="Zhang J."/>
            <person name="Feng J."/>
            <person name="Wang M."/>
            <person name="Wang M."/>
            <person name="Wang L."/>
            <person name="Yao B."/>
        </authorList>
    </citation>
    <scope>NUCLEOTIDE SEQUENCE [LARGE SCALE GENOMIC DNA]</scope>
    <source>
        <strain evidence="2">Wuqing</strain>
    </source>
</reference>
<dbReference type="InterPro" id="IPR036397">
    <property type="entry name" value="RNaseH_sf"/>
</dbReference>
<evidence type="ECO:0000313" key="3">
    <source>
        <dbReference type="Proteomes" id="UP000031668"/>
    </source>
</evidence>
<accession>A0A0C2MIF8</accession>
<dbReference type="EMBL" id="JWZT01005339">
    <property type="protein sequence ID" value="KII61446.1"/>
    <property type="molecule type" value="Genomic_DNA"/>
</dbReference>
<gene>
    <name evidence="2" type="ORF">RF11_12861</name>
</gene>
<dbReference type="Gene3D" id="3.30.420.10">
    <property type="entry name" value="Ribonuclease H-like superfamily/Ribonuclease H"/>
    <property type="match status" value="1"/>
</dbReference>
<organism evidence="2 3">
    <name type="scientific">Thelohanellus kitauei</name>
    <name type="common">Myxosporean</name>
    <dbReference type="NCBI Taxonomy" id="669202"/>
    <lineage>
        <taxon>Eukaryota</taxon>
        <taxon>Metazoa</taxon>
        <taxon>Cnidaria</taxon>
        <taxon>Myxozoa</taxon>
        <taxon>Myxosporea</taxon>
        <taxon>Bivalvulida</taxon>
        <taxon>Platysporina</taxon>
        <taxon>Myxobolidae</taxon>
        <taxon>Thelohanellus</taxon>
    </lineage>
</organism>
<dbReference type="AlphaFoldDB" id="A0A0C2MIF8"/>
<sequence>MLLAINFYNIIQCDAVVGCGVNAETFSSFLRRLVAVFGEGDFTIVMDNVRFHHTTVNNMDHFPYDVKFIPRYSPFLNPCEEAFSMLKNRVRRDGVPQITNDLVRRITDSCVEIPMNSLLNFVAHAETFSNKCLNLEDISRD</sequence>
<dbReference type="OrthoDB" id="6498708at2759"/>
<dbReference type="Proteomes" id="UP000031668">
    <property type="component" value="Unassembled WGS sequence"/>
</dbReference>
<proteinExistence type="predicted"/>
<name>A0A0C2MIF8_THEKT</name>